<proteinExistence type="predicted"/>
<feature type="compositionally biased region" description="Basic and acidic residues" evidence="1">
    <location>
        <begin position="90"/>
        <end position="100"/>
    </location>
</feature>
<dbReference type="Proteomes" id="UP000639772">
    <property type="component" value="Chromosome 11"/>
</dbReference>
<dbReference type="AlphaFoldDB" id="A0A835Q4D0"/>
<feature type="region of interest" description="Disordered" evidence="1">
    <location>
        <begin position="1"/>
        <end position="26"/>
    </location>
</feature>
<evidence type="ECO:0000256" key="1">
    <source>
        <dbReference type="SAM" id="MobiDB-lite"/>
    </source>
</evidence>
<protein>
    <submittedName>
        <fullName evidence="2">Uncharacterized protein</fullName>
    </submittedName>
</protein>
<sequence>MASTSAKPFTSGPEGQSSNQANNVKASGSSSCFTSKLAGQAINPYLMASKLTYRSPLVGSIHTDYVKSLCHVLVAVSGEVAKTYTERRFQERSLEKEDQNSKPNAPLRKESNEKQNELNFQDTSADDRSYENNANIMVEEFGPDSEGIKNGDRPISPGTLTLLCDERDPILITPEKNCANPRMASKGSKVEILAKQERIVLTKLRDTLYELVTLGRIKAEEKCASLATRSDSSGPEASVPDKASSCYEEPLSDNTKSVQEDLASENTISIQKQLAPKKTNHSQPEMIIKKQNTSHIRHFLNHTESIQLELLGGHASSNAGKLKLDNRFIPNQEMASQQKTEEKATSTSSPLEPVAYDAVANHSMPVACCIASKLQKMDVNYKLESGIKSNELCELEGNIDEAILSTNRSPMVVGEPSCEKWDSTVGKTNSDVEH</sequence>
<feature type="compositionally biased region" description="Polar residues" evidence="1">
    <location>
        <begin position="425"/>
        <end position="434"/>
    </location>
</feature>
<feature type="region of interest" description="Disordered" evidence="1">
    <location>
        <begin position="90"/>
        <end position="126"/>
    </location>
</feature>
<accession>A0A835Q4D0</accession>
<feature type="region of interest" description="Disordered" evidence="1">
    <location>
        <begin position="226"/>
        <end position="261"/>
    </location>
</feature>
<organism evidence="2 3">
    <name type="scientific">Vanilla planifolia</name>
    <name type="common">Vanilla</name>
    <dbReference type="NCBI Taxonomy" id="51239"/>
    <lineage>
        <taxon>Eukaryota</taxon>
        <taxon>Viridiplantae</taxon>
        <taxon>Streptophyta</taxon>
        <taxon>Embryophyta</taxon>
        <taxon>Tracheophyta</taxon>
        <taxon>Spermatophyta</taxon>
        <taxon>Magnoliopsida</taxon>
        <taxon>Liliopsida</taxon>
        <taxon>Asparagales</taxon>
        <taxon>Orchidaceae</taxon>
        <taxon>Vanilloideae</taxon>
        <taxon>Vanilleae</taxon>
        <taxon>Vanilla</taxon>
    </lineage>
</organism>
<name>A0A835Q4D0_VANPL</name>
<feature type="region of interest" description="Disordered" evidence="1">
    <location>
        <begin position="414"/>
        <end position="434"/>
    </location>
</feature>
<dbReference type="EMBL" id="JADCNM010000011">
    <property type="protein sequence ID" value="KAG0462839.1"/>
    <property type="molecule type" value="Genomic_DNA"/>
</dbReference>
<feature type="compositionally biased region" description="Basic and acidic residues" evidence="1">
    <location>
        <begin position="107"/>
        <end position="116"/>
    </location>
</feature>
<evidence type="ECO:0000313" key="3">
    <source>
        <dbReference type="Proteomes" id="UP000639772"/>
    </source>
</evidence>
<comment type="caution">
    <text evidence="2">The sequence shown here is derived from an EMBL/GenBank/DDBJ whole genome shotgun (WGS) entry which is preliminary data.</text>
</comment>
<gene>
    <name evidence="2" type="ORF">HPP92_021315</name>
</gene>
<evidence type="ECO:0000313" key="2">
    <source>
        <dbReference type="EMBL" id="KAG0462839.1"/>
    </source>
</evidence>
<reference evidence="2 3" key="1">
    <citation type="journal article" date="2020" name="Nat. Food">
        <title>A phased Vanilla planifolia genome enables genetic improvement of flavour and production.</title>
        <authorList>
            <person name="Hasing T."/>
            <person name="Tang H."/>
            <person name="Brym M."/>
            <person name="Khazi F."/>
            <person name="Huang T."/>
            <person name="Chambers A.H."/>
        </authorList>
    </citation>
    <scope>NUCLEOTIDE SEQUENCE [LARGE SCALE GENOMIC DNA]</scope>
    <source>
        <tissue evidence="2">Leaf</tissue>
    </source>
</reference>